<name>A0A8K0JU24_LADFU</name>
<evidence type="ECO:0000313" key="2">
    <source>
        <dbReference type="EMBL" id="KAG8222309.1"/>
    </source>
</evidence>
<feature type="domain" description="PiggyBac transposable element-derived protein" evidence="1">
    <location>
        <begin position="42"/>
        <end position="180"/>
    </location>
</feature>
<keyword evidence="3" id="KW-1185">Reference proteome</keyword>
<dbReference type="AlphaFoldDB" id="A0A8K0JU24"/>
<reference evidence="2" key="1">
    <citation type="submission" date="2013-04" db="EMBL/GenBank/DDBJ databases">
        <authorList>
            <person name="Qu J."/>
            <person name="Murali S.C."/>
            <person name="Bandaranaike D."/>
            <person name="Bellair M."/>
            <person name="Blankenburg K."/>
            <person name="Chao H."/>
            <person name="Dinh H."/>
            <person name="Doddapaneni H."/>
            <person name="Downs B."/>
            <person name="Dugan-Rocha S."/>
            <person name="Elkadiri S."/>
            <person name="Gnanaolivu R.D."/>
            <person name="Hernandez B."/>
            <person name="Javaid M."/>
            <person name="Jayaseelan J.C."/>
            <person name="Lee S."/>
            <person name="Li M."/>
            <person name="Ming W."/>
            <person name="Munidasa M."/>
            <person name="Muniz J."/>
            <person name="Nguyen L."/>
            <person name="Ongeri F."/>
            <person name="Osuji N."/>
            <person name="Pu L.-L."/>
            <person name="Puazo M."/>
            <person name="Qu C."/>
            <person name="Quiroz J."/>
            <person name="Raj R."/>
            <person name="Weissenberger G."/>
            <person name="Xin Y."/>
            <person name="Zou X."/>
            <person name="Han Y."/>
            <person name="Richards S."/>
            <person name="Worley K."/>
            <person name="Muzny D."/>
            <person name="Gibbs R."/>
        </authorList>
    </citation>
    <scope>NUCLEOTIDE SEQUENCE</scope>
    <source>
        <strain evidence="2">Sampled in the wild</strain>
    </source>
</reference>
<dbReference type="EMBL" id="KZ308129">
    <property type="protein sequence ID" value="KAG8222309.1"/>
    <property type="molecule type" value="Genomic_DNA"/>
</dbReference>
<dbReference type="Proteomes" id="UP000792457">
    <property type="component" value="Unassembled WGS sequence"/>
</dbReference>
<organism evidence="2 3">
    <name type="scientific">Ladona fulva</name>
    <name type="common">Scarce chaser dragonfly</name>
    <name type="synonym">Libellula fulva</name>
    <dbReference type="NCBI Taxonomy" id="123851"/>
    <lineage>
        <taxon>Eukaryota</taxon>
        <taxon>Metazoa</taxon>
        <taxon>Ecdysozoa</taxon>
        <taxon>Arthropoda</taxon>
        <taxon>Hexapoda</taxon>
        <taxon>Insecta</taxon>
        <taxon>Pterygota</taxon>
        <taxon>Palaeoptera</taxon>
        <taxon>Odonata</taxon>
        <taxon>Epiprocta</taxon>
        <taxon>Anisoptera</taxon>
        <taxon>Libelluloidea</taxon>
        <taxon>Libellulidae</taxon>
        <taxon>Ladona</taxon>
    </lineage>
</organism>
<dbReference type="OrthoDB" id="6768841at2759"/>
<dbReference type="Pfam" id="PF13843">
    <property type="entry name" value="DDE_Tnp_1_7"/>
    <property type="match status" value="1"/>
</dbReference>
<proteinExistence type="predicted"/>
<evidence type="ECO:0000259" key="1">
    <source>
        <dbReference type="Pfam" id="PF13843"/>
    </source>
</evidence>
<feature type="non-terminal residue" evidence="2">
    <location>
        <position position="208"/>
    </location>
</feature>
<comment type="caution">
    <text evidence="2">The sequence shown here is derived from an EMBL/GenBank/DDBJ whole genome shotgun (WGS) entry which is preliminary data.</text>
</comment>
<accession>A0A8K0JU24</accession>
<dbReference type="InterPro" id="IPR052638">
    <property type="entry name" value="PiggyBac_TE-derived"/>
</dbReference>
<dbReference type="GO" id="GO:0043565">
    <property type="term" value="F:sequence-specific DNA binding"/>
    <property type="evidence" value="ECO:0007669"/>
    <property type="project" value="TreeGrafter"/>
</dbReference>
<protein>
    <recommendedName>
        <fullName evidence="1">PiggyBac transposable element-derived protein domain-containing protein</fullName>
    </recommendedName>
</protein>
<sequence>MDVQLRRPKLLLELVEQKAIMASFRGEEIQRLGCFAKLAVKSPIDAFNLFLTRDLVKLIVEQTNVYAASNGERSFQVSEEEIFTLLGVLLLSGYRPYPSRRFYWNLADDKENYLVANAIRRTIFESILQFLHLADNSKLVPDSMFKVQPLFDSLNEFFKIMSLGKSCTVDESMIPYYGHHVVRTKKWWWPFFGWAVDVSCVQGGFYIG</sequence>
<dbReference type="PANTHER" id="PTHR47055:SF3">
    <property type="entry name" value="PHORBOL-ESTER_DAG-TYPE DOMAIN-CONTAINING PROTEIN"/>
    <property type="match status" value="1"/>
</dbReference>
<gene>
    <name evidence="2" type="ORF">J437_LFUL001851</name>
</gene>
<reference evidence="2" key="2">
    <citation type="submission" date="2017-10" db="EMBL/GenBank/DDBJ databases">
        <title>Ladona fulva Genome sequencing and assembly.</title>
        <authorList>
            <person name="Murali S."/>
            <person name="Richards S."/>
            <person name="Bandaranaike D."/>
            <person name="Bellair M."/>
            <person name="Blankenburg K."/>
            <person name="Chao H."/>
            <person name="Dinh H."/>
            <person name="Doddapaneni H."/>
            <person name="Dugan-Rocha S."/>
            <person name="Elkadiri S."/>
            <person name="Gnanaolivu R."/>
            <person name="Hernandez B."/>
            <person name="Skinner E."/>
            <person name="Javaid M."/>
            <person name="Lee S."/>
            <person name="Li M."/>
            <person name="Ming W."/>
            <person name="Munidasa M."/>
            <person name="Muniz J."/>
            <person name="Nguyen L."/>
            <person name="Hughes D."/>
            <person name="Osuji N."/>
            <person name="Pu L.-L."/>
            <person name="Puazo M."/>
            <person name="Qu C."/>
            <person name="Quiroz J."/>
            <person name="Raj R."/>
            <person name="Weissenberger G."/>
            <person name="Xin Y."/>
            <person name="Zou X."/>
            <person name="Han Y."/>
            <person name="Worley K."/>
            <person name="Muzny D."/>
            <person name="Gibbs R."/>
        </authorList>
    </citation>
    <scope>NUCLEOTIDE SEQUENCE</scope>
    <source>
        <strain evidence="2">Sampled in the wild</strain>
    </source>
</reference>
<dbReference type="InterPro" id="IPR029526">
    <property type="entry name" value="PGBD"/>
</dbReference>
<evidence type="ECO:0000313" key="3">
    <source>
        <dbReference type="Proteomes" id="UP000792457"/>
    </source>
</evidence>
<dbReference type="PANTHER" id="PTHR47055">
    <property type="entry name" value="DDE_TNP_1_7 DOMAIN-CONTAINING PROTEIN"/>
    <property type="match status" value="1"/>
</dbReference>